<dbReference type="AlphaFoldDB" id="A0AAD8PZB9"/>
<accession>A0AAD8PZB9</accession>
<protein>
    <submittedName>
        <fullName evidence="2">Uncharacterized protein</fullName>
    </submittedName>
</protein>
<reference evidence="2" key="1">
    <citation type="submission" date="2021-06" db="EMBL/GenBank/DDBJ databases">
        <title>Comparative genomics, transcriptomics and evolutionary studies reveal genomic signatures of adaptation to plant cell wall in hemibiotrophic fungi.</title>
        <authorList>
            <consortium name="DOE Joint Genome Institute"/>
            <person name="Baroncelli R."/>
            <person name="Diaz J.F."/>
            <person name="Benocci T."/>
            <person name="Peng M."/>
            <person name="Battaglia E."/>
            <person name="Haridas S."/>
            <person name="Andreopoulos W."/>
            <person name="Labutti K."/>
            <person name="Pangilinan J."/>
            <person name="Floch G.L."/>
            <person name="Makela M.R."/>
            <person name="Henrissat B."/>
            <person name="Grigoriev I.V."/>
            <person name="Crouch J.A."/>
            <person name="De Vries R.P."/>
            <person name="Sukno S.A."/>
            <person name="Thon M.R."/>
        </authorList>
    </citation>
    <scope>NUCLEOTIDE SEQUENCE</scope>
    <source>
        <strain evidence="2">CBS 125086</strain>
    </source>
</reference>
<evidence type="ECO:0000256" key="1">
    <source>
        <dbReference type="SAM" id="MobiDB-lite"/>
    </source>
</evidence>
<dbReference type="RefSeq" id="XP_060414185.1">
    <property type="nucleotide sequence ID" value="XM_060557809.1"/>
</dbReference>
<keyword evidence="3" id="KW-1185">Reference proteome</keyword>
<evidence type="ECO:0000313" key="3">
    <source>
        <dbReference type="Proteomes" id="UP001230504"/>
    </source>
</evidence>
<dbReference type="GeneID" id="85442049"/>
<comment type="caution">
    <text evidence="2">The sequence shown here is derived from an EMBL/GenBank/DDBJ whole genome shotgun (WGS) entry which is preliminary data.</text>
</comment>
<evidence type="ECO:0000313" key="2">
    <source>
        <dbReference type="EMBL" id="KAK1590711.1"/>
    </source>
</evidence>
<sequence length="141" mass="15154">MGAAAKTTRVFPALVQQMILPRVLKNTFPLAHARPAQQADKLPHARALRNALHSAPPALRPTPQAQIHIHAQNRRIHSFPRPEGESVAPHPPEHGARPHPADASCSYEAGPCLAQYFTLVAQTRAGTSAVPPPFVDDIAGI</sequence>
<proteinExistence type="predicted"/>
<organism evidence="2 3">
    <name type="scientific">Colletotrichum navitas</name>
    <dbReference type="NCBI Taxonomy" id="681940"/>
    <lineage>
        <taxon>Eukaryota</taxon>
        <taxon>Fungi</taxon>
        <taxon>Dikarya</taxon>
        <taxon>Ascomycota</taxon>
        <taxon>Pezizomycotina</taxon>
        <taxon>Sordariomycetes</taxon>
        <taxon>Hypocreomycetidae</taxon>
        <taxon>Glomerellales</taxon>
        <taxon>Glomerellaceae</taxon>
        <taxon>Colletotrichum</taxon>
        <taxon>Colletotrichum graminicola species complex</taxon>
    </lineage>
</organism>
<name>A0AAD8PZB9_9PEZI</name>
<feature type="region of interest" description="Disordered" evidence="1">
    <location>
        <begin position="79"/>
        <end position="103"/>
    </location>
</feature>
<feature type="compositionally biased region" description="Basic and acidic residues" evidence="1">
    <location>
        <begin position="91"/>
        <end position="100"/>
    </location>
</feature>
<gene>
    <name evidence="2" type="ORF">LY79DRAFT_553799</name>
</gene>
<dbReference type="Proteomes" id="UP001230504">
    <property type="component" value="Unassembled WGS sequence"/>
</dbReference>
<dbReference type="EMBL" id="JAHLJV010000029">
    <property type="protein sequence ID" value="KAK1590711.1"/>
    <property type="molecule type" value="Genomic_DNA"/>
</dbReference>